<name>A0A967KAD3_9PROT</name>
<dbReference type="GO" id="GO:0006351">
    <property type="term" value="P:DNA-templated transcription"/>
    <property type="evidence" value="ECO:0007669"/>
    <property type="project" value="TreeGrafter"/>
</dbReference>
<dbReference type="RefSeq" id="WP_167229359.1">
    <property type="nucleotide sequence ID" value="NZ_JAAQPH010000024.1"/>
</dbReference>
<protein>
    <submittedName>
        <fullName evidence="8">LysR family transcriptional regulator</fullName>
    </submittedName>
</protein>
<evidence type="ECO:0000259" key="7">
    <source>
        <dbReference type="PROSITE" id="PS50931"/>
    </source>
</evidence>
<dbReference type="InterPro" id="IPR005119">
    <property type="entry name" value="LysR_subst-bd"/>
</dbReference>
<dbReference type="PROSITE" id="PS50931">
    <property type="entry name" value="HTH_LYSR"/>
    <property type="match status" value="1"/>
</dbReference>
<evidence type="ECO:0000256" key="6">
    <source>
        <dbReference type="SAM" id="MobiDB-lite"/>
    </source>
</evidence>
<evidence type="ECO:0000313" key="8">
    <source>
        <dbReference type="EMBL" id="NIA71578.1"/>
    </source>
</evidence>
<dbReference type="Pfam" id="PF03466">
    <property type="entry name" value="LysR_substrate"/>
    <property type="match status" value="1"/>
</dbReference>
<dbReference type="PRINTS" id="PR00039">
    <property type="entry name" value="HTHLYSR"/>
</dbReference>
<dbReference type="Gene3D" id="1.10.10.10">
    <property type="entry name" value="Winged helix-like DNA-binding domain superfamily/Winged helix DNA-binding domain"/>
    <property type="match status" value="1"/>
</dbReference>
<dbReference type="InterPro" id="IPR036390">
    <property type="entry name" value="WH_DNA-bd_sf"/>
</dbReference>
<dbReference type="PANTHER" id="PTHR30537">
    <property type="entry name" value="HTH-TYPE TRANSCRIPTIONAL REGULATOR"/>
    <property type="match status" value="1"/>
</dbReference>
<dbReference type="GO" id="GO:0003700">
    <property type="term" value="F:DNA-binding transcription factor activity"/>
    <property type="evidence" value="ECO:0007669"/>
    <property type="project" value="InterPro"/>
</dbReference>
<dbReference type="InterPro" id="IPR036388">
    <property type="entry name" value="WH-like_DNA-bd_sf"/>
</dbReference>
<keyword evidence="4" id="KW-0010">Activator</keyword>
<evidence type="ECO:0000256" key="1">
    <source>
        <dbReference type="ARBA" id="ARBA00009437"/>
    </source>
</evidence>
<gene>
    <name evidence="8" type="ORF">HBA54_23585</name>
</gene>
<organism evidence="8 9">
    <name type="scientific">Pelagibius litoralis</name>
    <dbReference type="NCBI Taxonomy" id="374515"/>
    <lineage>
        <taxon>Bacteria</taxon>
        <taxon>Pseudomonadati</taxon>
        <taxon>Pseudomonadota</taxon>
        <taxon>Alphaproteobacteria</taxon>
        <taxon>Rhodospirillales</taxon>
        <taxon>Rhodovibrionaceae</taxon>
        <taxon>Pelagibius</taxon>
    </lineage>
</organism>
<dbReference type="InterPro" id="IPR058163">
    <property type="entry name" value="LysR-type_TF_proteobact-type"/>
</dbReference>
<dbReference type="Pfam" id="PF00126">
    <property type="entry name" value="HTH_1"/>
    <property type="match status" value="1"/>
</dbReference>
<evidence type="ECO:0000256" key="4">
    <source>
        <dbReference type="ARBA" id="ARBA00023159"/>
    </source>
</evidence>
<evidence type="ECO:0000256" key="3">
    <source>
        <dbReference type="ARBA" id="ARBA00023125"/>
    </source>
</evidence>
<evidence type="ECO:0000256" key="2">
    <source>
        <dbReference type="ARBA" id="ARBA00023015"/>
    </source>
</evidence>
<dbReference type="SUPFAM" id="SSF46785">
    <property type="entry name" value="Winged helix' DNA-binding domain"/>
    <property type="match status" value="1"/>
</dbReference>
<comment type="similarity">
    <text evidence="1">Belongs to the LysR transcriptional regulatory family.</text>
</comment>
<sequence>MDRPNLPLNALRAFEVSARQGSFTQAAIELRVSQAAVSHQVNGLEELLGVKLFTRTPKGLLLTDEAVALFPVVTESLERIGDVLDRFLDGRYRETLHLGVVTTFAVGWLLPRLDRFNSAHPGIDLRISTNNNRVDIPREGLQMAIRFGAGHWSGIEAVPLMEAPLTPLCAPGLAARIGNPAALAEHVLLRSYRADEWPGWFHAVGLRCPDLRGPVFDSSVAMADLAEAGMGVAILPSAMFADRVASGRLVRLFEAEIVTGRYWLTRVAQKPPSPAMRQFEEWTLKVLKADARAGQTGSPSFPASCQDPMAGFGT</sequence>
<evidence type="ECO:0000256" key="5">
    <source>
        <dbReference type="ARBA" id="ARBA00023163"/>
    </source>
</evidence>
<feature type="domain" description="HTH lysR-type" evidence="7">
    <location>
        <begin position="6"/>
        <end position="63"/>
    </location>
</feature>
<reference evidence="8" key="1">
    <citation type="submission" date="2020-03" db="EMBL/GenBank/DDBJ databases">
        <title>Genome of Pelagibius litoralis DSM 21314T.</title>
        <authorList>
            <person name="Wang G."/>
        </authorList>
    </citation>
    <scope>NUCLEOTIDE SEQUENCE</scope>
    <source>
        <strain evidence="8">DSM 21314</strain>
    </source>
</reference>
<dbReference type="Gene3D" id="3.40.190.10">
    <property type="entry name" value="Periplasmic binding protein-like II"/>
    <property type="match status" value="2"/>
</dbReference>
<dbReference type="GO" id="GO:0043565">
    <property type="term" value="F:sequence-specific DNA binding"/>
    <property type="evidence" value="ECO:0007669"/>
    <property type="project" value="TreeGrafter"/>
</dbReference>
<keyword evidence="3" id="KW-0238">DNA-binding</keyword>
<keyword evidence="2" id="KW-0805">Transcription regulation</keyword>
<evidence type="ECO:0000313" key="9">
    <source>
        <dbReference type="Proteomes" id="UP000761264"/>
    </source>
</evidence>
<accession>A0A967KAD3</accession>
<proteinExistence type="inferred from homology"/>
<dbReference type="AlphaFoldDB" id="A0A967KAD3"/>
<keyword evidence="5" id="KW-0804">Transcription</keyword>
<comment type="caution">
    <text evidence="8">The sequence shown here is derived from an EMBL/GenBank/DDBJ whole genome shotgun (WGS) entry which is preliminary data.</text>
</comment>
<keyword evidence="9" id="KW-1185">Reference proteome</keyword>
<dbReference type="SUPFAM" id="SSF53850">
    <property type="entry name" value="Periplasmic binding protein-like II"/>
    <property type="match status" value="1"/>
</dbReference>
<dbReference type="Proteomes" id="UP000761264">
    <property type="component" value="Unassembled WGS sequence"/>
</dbReference>
<dbReference type="PANTHER" id="PTHR30537:SF70">
    <property type="entry name" value="HTH-TYPE TRANSCRIPTIONAL ACTIVATOR AMPR"/>
    <property type="match status" value="1"/>
</dbReference>
<feature type="region of interest" description="Disordered" evidence="6">
    <location>
        <begin position="293"/>
        <end position="314"/>
    </location>
</feature>
<dbReference type="EMBL" id="JAAQPH010000024">
    <property type="protein sequence ID" value="NIA71578.1"/>
    <property type="molecule type" value="Genomic_DNA"/>
</dbReference>
<dbReference type="InterPro" id="IPR000847">
    <property type="entry name" value="LysR_HTH_N"/>
</dbReference>